<dbReference type="Proteomes" id="UP001189429">
    <property type="component" value="Unassembled WGS sequence"/>
</dbReference>
<protein>
    <recommendedName>
        <fullName evidence="6">EGF-like domain-containing protein</fullName>
    </recommendedName>
</protein>
<feature type="transmembrane region" description="Helical" evidence="2">
    <location>
        <begin position="131"/>
        <end position="156"/>
    </location>
</feature>
<accession>A0ABN9W9Z6</accession>
<evidence type="ECO:0000256" key="1">
    <source>
        <dbReference type="SAM" id="MobiDB-lite"/>
    </source>
</evidence>
<feature type="transmembrane region" description="Helical" evidence="2">
    <location>
        <begin position="438"/>
        <end position="456"/>
    </location>
</feature>
<evidence type="ECO:0000313" key="4">
    <source>
        <dbReference type="EMBL" id="CAK0881831.1"/>
    </source>
</evidence>
<keyword evidence="2" id="KW-0812">Transmembrane</keyword>
<keyword evidence="2" id="KW-1133">Transmembrane helix</keyword>
<feature type="transmembrane region" description="Helical" evidence="2">
    <location>
        <begin position="375"/>
        <end position="396"/>
    </location>
</feature>
<sequence>MARRPRGVPAAGLGLLPALLRAAGGAAASEGAGREGERDAGPHASTHAALPPRRHLGDERMCQEGRPDLCRDRLRDCSISSPFEACSCEDGYGAQDIKCVADSLGYSCEYTCCLAQVGFECGPFSRENLHLLAIIGLSGIALGTGGVLMTTVWAAAGRRSRAVWLSPDDRAVESAPVVRDGASLHREVPMERWCVTKADLKQLRRLVWHAVQKHRIVPTEHDPFDASDDRIGPSVYTVNDQYIKPVTLAAGKASWALMRHPEGLPCHMFITHGWQEGVFELCDKVLRSWPVGLKHAYLCVLSNPQNLDISALISTPMESPFAKALASATHMLAVPNRVNSIYSRIWCAYEAFLAYSWRKDISTARSPVPGFWPRVVRMGFLSLSGAGAMCTLIAHFRFLTAAFPVDVFQLLSQALVCALGLGYVVLRKSSADSISLRIVLRMLGFACGAVGAANVVNRPHHLTSWFFFVAVTLCPTTLEADRLWASAAAVTAWQLQNGFTGQLRDARCSVQADGERIRNELASSFVGDGTNSTGYMRLVDKNVADIIRMGMVSAHLRQAEELAGPLGDVSICGVGPTSIGLIYLSMTAQQLEGGGCGGHTSLEIWFILLQGLCWTIILARSPPDRVAFATGTLTFLVPPMAMGIVEYGLTDNFCATNYLTAVFVGPLIVMLSAAGPGRVARVPVFGPLLVRATFGFQLCGQRHGDLEDATS</sequence>
<keyword evidence="5" id="KW-1185">Reference proteome</keyword>
<reference evidence="4" key="1">
    <citation type="submission" date="2023-10" db="EMBL/GenBank/DDBJ databases">
        <authorList>
            <person name="Chen Y."/>
            <person name="Shah S."/>
            <person name="Dougan E. K."/>
            <person name="Thang M."/>
            <person name="Chan C."/>
        </authorList>
    </citation>
    <scope>NUCLEOTIDE SEQUENCE [LARGE SCALE GENOMIC DNA]</scope>
</reference>
<name>A0ABN9W9Z6_9DINO</name>
<evidence type="ECO:0000256" key="3">
    <source>
        <dbReference type="SAM" id="SignalP"/>
    </source>
</evidence>
<proteinExistence type="predicted"/>
<organism evidence="4 5">
    <name type="scientific">Prorocentrum cordatum</name>
    <dbReference type="NCBI Taxonomy" id="2364126"/>
    <lineage>
        <taxon>Eukaryota</taxon>
        <taxon>Sar</taxon>
        <taxon>Alveolata</taxon>
        <taxon>Dinophyceae</taxon>
        <taxon>Prorocentrales</taxon>
        <taxon>Prorocentraceae</taxon>
        <taxon>Prorocentrum</taxon>
    </lineage>
</organism>
<evidence type="ECO:0000313" key="5">
    <source>
        <dbReference type="Proteomes" id="UP001189429"/>
    </source>
</evidence>
<keyword evidence="3" id="KW-0732">Signal</keyword>
<dbReference type="EMBL" id="CAUYUJ010018233">
    <property type="protein sequence ID" value="CAK0881831.1"/>
    <property type="molecule type" value="Genomic_DNA"/>
</dbReference>
<feature type="signal peptide" evidence="3">
    <location>
        <begin position="1"/>
        <end position="28"/>
    </location>
</feature>
<keyword evidence="2" id="KW-0472">Membrane</keyword>
<feature type="region of interest" description="Disordered" evidence="1">
    <location>
        <begin position="27"/>
        <end position="57"/>
    </location>
</feature>
<feature type="chain" id="PRO_5045392237" description="EGF-like domain-containing protein" evidence="3">
    <location>
        <begin position="29"/>
        <end position="711"/>
    </location>
</feature>
<comment type="caution">
    <text evidence="4">The sequence shown here is derived from an EMBL/GenBank/DDBJ whole genome shotgun (WGS) entry which is preliminary data.</text>
</comment>
<gene>
    <name evidence="4" type="ORF">PCOR1329_LOCUS64544</name>
</gene>
<evidence type="ECO:0008006" key="6">
    <source>
        <dbReference type="Google" id="ProtNLM"/>
    </source>
</evidence>
<feature type="compositionally biased region" description="Basic and acidic residues" evidence="1">
    <location>
        <begin position="32"/>
        <end position="41"/>
    </location>
</feature>
<feature type="transmembrane region" description="Helical" evidence="2">
    <location>
        <begin position="408"/>
        <end position="426"/>
    </location>
</feature>
<evidence type="ECO:0000256" key="2">
    <source>
        <dbReference type="SAM" id="Phobius"/>
    </source>
</evidence>